<proteinExistence type="predicted"/>
<evidence type="ECO:0008006" key="4">
    <source>
        <dbReference type="Google" id="ProtNLM"/>
    </source>
</evidence>
<sequence length="79" mass="9066">MRMKFFCQAIMFFLGLLFLLLAFEPTCVQAIYYHPMRVPFGGGSKRNPWDEGRGNIRIPFGRRSTTTPHPKSAVSSKQQ</sequence>
<evidence type="ECO:0000313" key="3">
    <source>
        <dbReference type="EMBL" id="JAP76428.1"/>
    </source>
</evidence>
<evidence type="ECO:0000256" key="1">
    <source>
        <dbReference type="SAM" id="MobiDB-lite"/>
    </source>
</evidence>
<dbReference type="EMBL" id="GEDV01012129">
    <property type="protein sequence ID" value="JAP76428.1"/>
    <property type="molecule type" value="Transcribed_RNA"/>
</dbReference>
<dbReference type="AlphaFoldDB" id="A0A131YD05"/>
<accession>A0A131YD05</accession>
<reference evidence="3" key="1">
    <citation type="journal article" date="2016" name="Ticks Tick Borne Dis.">
        <title>De novo assembly and annotation of the salivary gland transcriptome of Rhipicephalus appendiculatus male and female ticks during blood feeding.</title>
        <authorList>
            <person name="de Castro M.H."/>
            <person name="de Klerk D."/>
            <person name="Pienaar R."/>
            <person name="Latif A.A."/>
            <person name="Rees D.J."/>
            <person name="Mans B.J."/>
        </authorList>
    </citation>
    <scope>NUCLEOTIDE SEQUENCE</scope>
    <source>
        <tissue evidence="3">Salivary glands</tissue>
    </source>
</reference>
<keyword evidence="2" id="KW-0732">Signal</keyword>
<feature type="signal peptide" evidence="2">
    <location>
        <begin position="1"/>
        <end position="30"/>
    </location>
</feature>
<organism evidence="3">
    <name type="scientific">Rhipicephalus appendiculatus</name>
    <name type="common">Brown ear tick</name>
    <dbReference type="NCBI Taxonomy" id="34631"/>
    <lineage>
        <taxon>Eukaryota</taxon>
        <taxon>Metazoa</taxon>
        <taxon>Ecdysozoa</taxon>
        <taxon>Arthropoda</taxon>
        <taxon>Chelicerata</taxon>
        <taxon>Arachnida</taxon>
        <taxon>Acari</taxon>
        <taxon>Parasitiformes</taxon>
        <taxon>Ixodida</taxon>
        <taxon>Ixodoidea</taxon>
        <taxon>Ixodidae</taxon>
        <taxon>Rhipicephalinae</taxon>
        <taxon>Rhipicephalus</taxon>
        <taxon>Rhipicephalus</taxon>
    </lineage>
</organism>
<evidence type="ECO:0000256" key="2">
    <source>
        <dbReference type="SAM" id="SignalP"/>
    </source>
</evidence>
<name>A0A131YD05_RHIAP</name>
<feature type="compositionally biased region" description="Polar residues" evidence="1">
    <location>
        <begin position="63"/>
        <end position="79"/>
    </location>
</feature>
<feature type="region of interest" description="Disordered" evidence="1">
    <location>
        <begin position="48"/>
        <end position="79"/>
    </location>
</feature>
<protein>
    <recommendedName>
        <fullName evidence="4">Pancreatic trypsin inhibitor</fullName>
    </recommendedName>
</protein>
<feature type="chain" id="PRO_5007284629" description="Pancreatic trypsin inhibitor" evidence="2">
    <location>
        <begin position="31"/>
        <end position="79"/>
    </location>
</feature>